<keyword evidence="1" id="KW-0812">Transmembrane</keyword>
<accession>A0A5P1UQS8</accession>
<reference evidence="2 3" key="1">
    <citation type="submission" date="2019-09" db="EMBL/GenBank/DDBJ databases">
        <title>Acinetobacter sp. C16S1 isolated from saline soil.</title>
        <authorList>
            <person name="Xu L."/>
            <person name="Sun J.-Q."/>
        </authorList>
    </citation>
    <scope>NUCLEOTIDE SEQUENCE [LARGE SCALE GENOMIC DNA]</scope>
    <source>
        <strain evidence="2 3">C16S1</strain>
    </source>
</reference>
<name>A0A5P1UQS8_9GAMM</name>
<protein>
    <recommendedName>
        <fullName evidence="4">DUF4760 domain-containing protein</fullName>
    </recommendedName>
</protein>
<dbReference type="RefSeq" id="WP_150025597.1">
    <property type="nucleotide sequence ID" value="NZ_CP043909.1"/>
</dbReference>
<dbReference type="EMBL" id="CP043909">
    <property type="protein sequence ID" value="QER39269.1"/>
    <property type="molecule type" value="Genomic_DNA"/>
</dbReference>
<evidence type="ECO:0008006" key="4">
    <source>
        <dbReference type="Google" id="ProtNLM"/>
    </source>
</evidence>
<evidence type="ECO:0000256" key="1">
    <source>
        <dbReference type="SAM" id="Phobius"/>
    </source>
</evidence>
<dbReference type="AlphaFoldDB" id="A0A5P1UQS8"/>
<evidence type="ECO:0000313" key="3">
    <source>
        <dbReference type="Proteomes" id="UP000325177"/>
    </source>
</evidence>
<dbReference type="Proteomes" id="UP000325177">
    <property type="component" value="Chromosome"/>
</dbReference>
<organism evidence="2 3">
    <name type="scientific">Acinetobacter suaedae</name>
    <dbReference type="NCBI Taxonomy" id="2609668"/>
    <lineage>
        <taxon>Bacteria</taxon>
        <taxon>Pseudomonadati</taxon>
        <taxon>Pseudomonadota</taxon>
        <taxon>Gammaproteobacteria</taxon>
        <taxon>Moraxellales</taxon>
        <taxon>Moraxellaceae</taxon>
        <taxon>Acinetobacter</taxon>
    </lineage>
</organism>
<keyword evidence="3" id="KW-1185">Reference proteome</keyword>
<evidence type="ECO:0000313" key="2">
    <source>
        <dbReference type="EMBL" id="QER39269.1"/>
    </source>
</evidence>
<keyword evidence="1" id="KW-1133">Transmembrane helix</keyword>
<keyword evidence="1" id="KW-0472">Membrane</keyword>
<dbReference type="KEGG" id="asue:F2A31_05960"/>
<feature type="transmembrane region" description="Helical" evidence="1">
    <location>
        <begin position="12"/>
        <end position="32"/>
    </location>
</feature>
<gene>
    <name evidence="2" type="ORF">F2A31_05960</name>
</gene>
<sequence>MRVITGTNYWRLLSIILMFIVFLGLYYFFIVYPKDTEKARLAIAEEILMASSWQDLSYKHDLYKAMLKQNVPLNTINDEIYFNDLNRLRVLYQSGDGEKLIDTLNRYFRYSIYEAKSVRGLCLQMQFLQRYKDKIEHEGYQTERLARWQNFNAQNWETVSPWLQEKDAFNQFFKSKNMQTDCSF</sequence>
<proteinExistence type="predicted"/>